<dbReference type="EMBL" id="JAUSWG010000011">
    <property type="protein sequence ID" value="MDQ0557454.1"/>
    <property type="molecule type" value="Genomic_DNA"/>
</dbReference>
<comment type="caution">
    <text evidence="2">The sequence shown here is derived from an EMBL/GenBank/DDBJ whole genome shotgun (WGS) entry which is preliminary data.</text>
</comment>
<accession>A0ABU0N3A9</accession>
<protein>
    <submittedName>
        <fullName evidence="2">Uncharacterized protein (TIGR00299 family) protein</fullName>
    </submittedName>
</protein>
<evidence type="ECO:0000313" key="3">
    <source>
        <dbReference type="Proteomes" id="UP001232584"/>
    </source>
</evidence>
<keyword evidence="3" id="KW-1185">Reference proteome</keyword>
<dbReference type="NCBIfam" id="TIGR00299">
    <property type="entry name" value="nickel pincer cofactor biosynthesis protein LarC"/>
    <property type="match status" value="1"/>
</dbReference>
<dbReference type="PANTHER" id="PTHR36566:SF1">
    <property type="entry name" value="PYRIDINIUM-3,5-BISTHIOCARBOXYLIC ACID MONONUCLEOTIDE NICKEL INSERTION PROTEIN"/>
    <property type="match status" value="1"/>
</dbReference>
<evidence type="ECO:0000256" key="1">
    <source>
        <dbReference type="ARBA" id="ARBA00022596"/>
    </source>
</evidence>
<dbReference type="Proteomes" id="UP001232584">
    <property type="component" value="Unassembled WGS sequence"/>
</dbReference>
<proteinExistence type="predicted"/>
<gene>
    <name evidence="2" type="ORF">QOZ92_002583</name>
</gene>
<organism evidence="2 3">
    <name type="scientific">Paraclostridium ghonii</name>
    <dbReference type="NCBI Taxonomy" id="29358"/>
    <lineage>
        <taxon>Bacteria</taxon>
        <taxon>Bacillati</taxon>
        <taxon>Bacillota</taxon>
        <taxon>Clostridia</taxon>
        <taxon>Peptostreptococcales</taxon>
        <taxon>Peptostreptococcaceae</taxon>
        <taxon>Paraclostridium</taxon>
    </lineage>
</organism>
<name>A0ABU0N3A9_9FIRM</name>
<dbReference type="Pfam" id="PF01969">
    <property type="entry name" value="Ni_insertion"/>
    <property type="match status" value="1"/>
</dbReference>
<keyword evidence="1" id="KW-0533">Nickel</keyword>
<dbReference type="InterPro" id="IPR002822">
    <property type="entry name" value="Ni_insertion"/>
</dbReference>
<sequence length="250" mass="27355">MKVGIHMEERILYFDIVNGISGDMTIASLLNLGVPKEIFLEELKKLNLNEEFDIEIDSKNESGIVGTKVNVIAKEANAHRHLVDIFDIIDNSSLNDKVKDRAKKIFMTVGEAEAKVHGTTIDKIHFHEVGAIDSIVDIVGCSILIDLLNVDKVYSSCVPVGSGFVKCDHGIMPVPAPATIEILKGVPVKLNSVKGECTTPTGAAIIKTLCSEFIDTLEFEVSQIGYGIGHKKFEIPNMLRTIVGVKKKKK</sequence>
<reference evidence="2 3" key="1">
    <citation type="submission" date="2023-07" db="EMBL/GenBank/DDBJ databases">
        <title>Genomic Encyclopedia of Type Strains, Phase IV (KMG-IV): sequencing the most valuable type-strain genomes for metagenomic binning, comparative biology and taxonomic classification.</title>
        <authorList>
            <person name="Goeker M."/>
        </authorList>
    </citation>
    <scope>NUCLEOTIDE SEQUENCE [LARGE SCALE GENOMIC DNA]</scope>
    <source>
        <strain evidence="2 3">DSM 15049</strain>
    </source>
</reference>
<dbReference type="PANTHER" id="PTHR36566">
    <property type="entry name" value="NICKEL INSERTION PROTEIN-RELATED"/>
    <property type="match status" value="1"/>
</dbReference>
<evidence type="ECO:0000313" key="2">
    <source>
        <dbReference type="EMBL" id="MDQ0557454.1"/>
    </source>
</evidence>